<sequence>MLTLSLITLIASLMMMMLTHPLSLGSVLLTSTITVSLMVGYFNYNFWYSYLLFIIMIGGMLVLFAYMTSVAANEKFTISIKMVLAFLPILPLMFILFTLDLYFSNLNNVNEESINHIMMFKLSLTKFINYPSNMIMFFLIIYLLITLIAVVKITNINKGPLRQMN</sequence>
<evidence type="ECO:0000256" key="12">
    <source>
        <dbReference type="ARBA" id="ARBA00023128"/>
    </source>
</evidence>
<evidence type="ECO:0000256" key="9">
    <source>
        <dbReference type="ARBA" id="ARBA00022982"/>
    </source>
</evidence>
<protein>
    <recommendedName>
        <fullName evidence="4">NADH-ubiquinone oxidoreductase chain 6</fullName>
        <ecNumber evidence="3">7.1.1.2</ecNumber>
    </recommendedName>
    <alternativeName>
        <fullName evidence="14">NADH dehydrogenase subunit 6</fullName>
    </alternativeName>
</protein>
<proteinExistence type="inferred from homology"/>
<keyword evidence="8" id="KW-1278">Translocase</keyword>
<comment type="catalytic activity">
    <reaction evidence="15">
        <text>a ubiquinone + NADH + 5 H(+)(in) = a ubiquinol + NAD(+) + 4 H(+)(out)</text>
        <dbReference type="Rhea" id="RHEA:29091"/>
        <dbReference type="Rhea" id="RHEA-COMP:9565"/>
        <dbReference type="Rhea" id="RHEA-COMP:9566"/>
        <dbReference type="ChEBI" id="CHEBI:15378"/>
        <dbReference type="ChEBI" id="CHEBI:16389"/>
        <dbReference type="ChEBI" id="CHEBI:17976"/>
        <dbReference type="ChEBI" id="CHEBI:57540"/>
        <dbReference type="ChEBI" id="CHEBI:57945"/>
        <dbReference type="EC" id="7.1.1.2"/>
    </reaction>
</comment>
<feature type="transmembrane region" description="Helical" evidence="16">
    <location>
        <begin position="78"/>
        <end position="99"/>
    </location>
</feature>
<evidence type="ECO:0000256" key="7">
    <source>
        <dbReference type="ARBA" id="ARBA00022692"/>
    </source>
</evidence>
<evidence type="ECO:0000256" key="11">
    <source>
        <dbReference type="ARBA" id="ARBA00023027"/>
    </source>
</evidence>
<dbReference type="GO" id="GO:0031966">
    <property type="term" value="C:mitochondrial membrane"/>
    <property type="evidence" value="ECO:0007669"/>
    <property type="project" value="UniProtKB-SubCell"/>
</dbReference>
<accession>A0A7T1M836</accession>
<keyword evidence="13 16" id="KW-0472">Membrane</keyword>
<name>A0A7T1M836_9SCAR</name>
<evidence type="ECO:0000256" key="4">
    <source>
        <dbReference type="ARBA" id="ARBA00021095"/>
    </source>
</evidence>
<dbReference type="PANTHER" id="PTHR11435:SF1">
    <property type="entry name" value="NADH-UBIQUINONE OXIDOREDUCTASE CHAIN 6"/>
    <property type="match status" value="1"/>
</dbReference>
<comment type="subcellular location">
    <subcellularLocation>
        <location evidence="1">Mitochondrion membrane</location>
        <topology evidence="1">Multi-pass membrane protein</topology>
    </subcellularLocation>
</comment>
<evidence type="ECO:0000256" key="6">
    <source>
        <dbReference type="ARBA" id="ARBA00022660"/>
    </source>
</evidence>
<evidence type="ECO:0000313" key="17">
    <source>
        <dbReference type="EMBL" id="QPN54177.1"/>
    </source>
</evidence>
<feature type="transmembrane region" description="Helical" evidence="16">
    <location>
        <begin position="47"/>
        <end position="66"/>
    </location>
</feature>
<keyword evidence="12 17" id="KW-0496">Mitochondrion</keyword>
<keyword evidence="10 16" id="KW-1133">Transmembrane helix</keyword>
<reference evidence="17" key="1">
    <citation type="journal article" date="2018" name="J. Insect Sci.">
        <title>The Mitochondrial Genomes of Phytophagous Scarab Beetles and Systematic Implications.</title>
        <authorList>
            <person name="Song N."/>
            <person name="Zhang H."/>
        </authorList>
    </citation>
    <scope>NUCLEOTIDE SEQUENCE</scope>
</reference>
<evidence type="ECO:0000256" key="2">
    <source>
        <dbReference type="ARBA" id="ARBA00005698"/>
    </source>
</evidence>
<dbReference type="AlphaFoldDB" id="A0A7T1M836"/>
<evidence type="ECO:0000256" key="13">
    <source>
        <dbReference type="ARBA" id="ARBA00023136"/>
    </source>
</evidence>
<keyword evidence="11" id="KW-0520">NAD</keyword>
<evidence type="ECO:0000256" key="16">
    <source>
        <dbReference type="SAM" id="Phobius"/>
    </source>
</evidence>
<evidence type="ECO:0000256" key="5">
    <source>
        <dbReference type="ARBA" id="ARBA00022448"/>
    </source>
</evidence>
<evidence type="ECO:0000256" key="10">
    <source>
        <dbReference type="ARBA" id="ARBA00022989"/>
    </source>
</evidence>
<dbReference type="PANTHER" id="PTHR11435">
    <property type="entry name" value="NADH UBIQUINONE OXIDOREDUCTASE SUBUNIT ND6"/>
    <property type="match status" value="1"/>
</dbReference>
<dbReference type="GO" id="GO:0008137">
    <property type="term" value="F:NADH dehydrogenase (ubiquinone) activity"/>
    <property type="evidence" value="ECO:0007669"/>
    <property type="project" value="UniProtKB-EC"/>
</dbReference>
<dbReference type="InterPro" id="IPR050269">
    <property type="entry name" value="ComplexI_Subunit6"/>
</dbReference>
<evidence type="ECO:0000256" key="8">
    <source>
        <dbReference type="ARBA" id="ARBA00022967"/>
    </source>
</evidence>
<comment type="similarity">
    <text evidence="2">Belongs to the complex I subunit 6 family.</text>
</comment>
<dbReference type="EMBL" id="MF997050">
    <property type="protein sequence ID" value="QPN54177.1"/>
    <property type="molecule type" value="Genomic_DNA"/>
</dbReference>
<organism evidence="17">
    <name type="scientific">Serica sp. NS-2020</name>
    <dbReference type="NCBI Taxonomy" id="2794600"/>
    <lineage>
        <taxon>Eukaryota</taxon>
        <taxon>Metazoa</taxon>
        <taxon>Ecdysozoa</taxon>
        <taxon>Arthropoda</taxon>
        <taxon>Hexapoda</taxon>
        <taxon>Insecta</taxon>
        <taxon>Pterygota</taxon>
        <taxon>Neoptera</taxon>
        <taxon>Endopterygota</taxon>
        <taxon>Coleoptera</taxon>
        <taxon>Polyphaga</taxon>
        <taxon>Scarabaeiformia</taxon>
        <taxon>Scarabaeidae</taxon>
        <taxon>Sericinae</taxon>
        <taxon>Serica</taxon>
    </lineage>
</organism>
<evidence type="ECO:0000256" key="1">
    <source>
        <dbReference type="ARBA" id="ARBA00004225"/>
    </source>
</evidence>
<evidence type="ECO:0000256" key="15">
    <source>
        <dbReference type="ARBA" id="ARBA00049551"/>
    </source>
</evidence>
<keyword evidence="6" id="KW-0679">Respiratory chain</keyword>
<geneLocation type="mitochondrion" evidence="17"/>
<keyword evidence="7 16" id="KW-0812">Transmembrane</keyword>
<keyword evidence="9" id="KW-0249">Electron transport</keyword>
<evidence type="ECO:0000256" key="14">
    <source>
        <dbReference type="ARBA" id="ARBA00031019"/>
    </source>
</evidence>
<evidence type="ECO:0000256" key="3">
    <source>
        <dbReference type="ARBA" id="ARBA00012944"/>
    </source>
</evidence>
<keyword evidence="5" id="KW-0813">Transport</keyword>
<feature type="transmembrane region" description="Helical" evidence="16">
    <location>
        <begin position="134"/>
        <end position="154"/>
    </location>
</feature>
<dbReference type="EC" id="7.1.1.2" evidence="3"/>
<gene>
    <name evidence="17" type="primary">nad6</name>
</gene>